<organism evidence="2 3">
    <name type="scientific">Tissierella creatinophila DSM 6911</name>
    <dbReference type="NCBI Taxonomy" id="1123403"/>
    <lineage>
        <taxon>Bacteria</taxon>
        <taxon>Bacillati</taxon>
        <taxon>Bacillota</taxon>
        <taxon>Tissierellia</taxon>
        <taxon>Tissierellales</taxon>
        <taxon>Tissierellaceae</taxon>
        <taxon>Tissierella</taxon>
    </lineage>
</organism>
<dbReference type="OrthoDB" id="9796509at2"/>
<evidence type="ECO:0000313" key="3">
    <source>
        <dbReference type="Proteomes" id="UP000186112"/>
    </source>
</evidence>
<dbReference type="InterPro" id="IPR009711">
    <property type="entry name" value="UPF0473"/>
</dbReference>
<dbReference type="RefSeq" id="WP_075726147.1">
    <property type="nucleotide sequence ID" value="NZ_LTDM01000017.1"/>
</dbReference>
<protein>
    <submittedName>
        <fullName evidence="2">Uncharacterized protein</fullName>
    </submittedName>
</protein>
<keyword evidence="3" id="KW-1185">Reference proteome</keyword>
<feature type="region of interest" description="Disordered" evidence="1">
    <location>
        <begin position="1"/>
        <end position="21"/>
    </location>
</feature>
<evidence type="ECO:0000256" key="1">
    <source>
        <dbReference type="SAM" id="MobiDB-lite"/>
    </source>
</evidence>
<proteinExistence type="predicted"/>
<reference evidence="2 3" key="1">
    <citation type="submission" date="2016-02" db="EMBL/GenBank/DDBJ databases">
        <title>Genome sequence of Tissierella creatinophila DSM 6911.</title>
        <authorList>
            <person name="Poehlein A."/>
            <person name="Daniel R."/>
        </authorList>
    </citation>
    <scope>NUCLEOTIDE SEQUENCE [LARGE SCALE GENOMIC DNA]</scope>
    <source>
        <strain evidence="2 3">DSM 6911</strain>
    </source>
</reference>
<dbReference type="Proteomes" id="UP000186112">
    <property type="component" value="Unassembled WGS sequence"/>
</dbReference>
<name>A0A1U7M648_TISCR</name>
<comment type="caution">
    <text evidence="2">The sequence shown here is derived from an EMBL/GenBank/DDBJ whole genome shotgun (WGS) entry which is preliminary data.</text>
</comment>
<dbReference type="EMBL" id="LTDM01000017">
    <property type="protein sequence ID" value="OLS02804.1"/>
    <property type="molecule type" value="Genomic_DNA"/>
</dbReference>
<evidence type="ECO:0000313" key="2">
    <source>
        <dbReference type="EMBL" id="OLS02804.1"/>
    </source>
</evidence>
<sequence>MKKEIDNHEHDENCNHDHEHDHEGEIDVIYLTFEDDEEVECQVLGVFEVEDKEYIALLPSDEDEILLYEYKDSDEEFDLIPIEDDKELELVSKAYFELFEDEDDLEYGEYDEEE</sequence>
<gene>
    <name evidence="2" type="ORF">TICRE_12210</name>
</gene>
<dbReference type="AlphaFoldDB" id="A0A1U7M648"/>
<dbReference type="Pfam" id="PF06949">
    <property type="entry name" value="DUF1292"/>
    <property type="match status" value="1"/>
</dbReference>
<accession>A0A1U7M648</accession>